<evidence type="ECO:0000259" key="1">
    <source>
        <dbReference type="Pfam" id="PF06911"/>
    </source>
</evidence>
<sequence>MPVRRYTATADGARFLEGEGVLHLTGGVLRHVKRELEELLAGRAAGAGDGVSCNNNGSDCCDPGDGVGGASVAATREVFDALGQSGSQVCSSTAAVASGAVSHRFGEDAGRVTSSALCAVGSTVGAVHNVASLGRRGLVTNVTKCAATGVAKTVAADDAWEEWPARRPVPMLLSNHSEGDFLLVSSAARPPSRHTA</sequence>
<dbReference type="EnsemblProtists" id="EOD38984">
    <property type="protein sequence ID" value="EOD38984"/>
    <property type="gene ID" value="EMIHUDRAFT_223823"/>
</dbReference>
<dbReference type="HOGENOM" id="CLU_1392471_0_0_1"/>
<keyword evidence="3" id="KW-1185">Reference proteome</keyword>
<dbReference type="Proteomes" id="UP000013827">
    <property type="component" value="Unassembled WGS sequence"/>
</dbReference>
<proteinExistence type="predicted"/>
<evidence type="ECO:0000313" key="3">
    <source>
        <dbReference type="Proteomes" id="UP000013827"/>
    </source>
</evidence>
<dbReference type="AlphaFoldDB" id="A0A0D3KT99"/>
<feature type="domain" description="Senescence" evidence="1">
    <location>
        <begin position="63"/>
        <end position="144"/>
    </location>
</feature>
<dbReference type="InterPro" id="IPR045036">
    <property type="entry name" value="Spartin-like"/>
</dbReference>
<accession>A0A0D3KT99</accession>
<dbReference type="KEGG" id="ehx:EMIHUDRAFT_223823"/>
<protein>
    <recommendedName>
        <fullName evidence="1">Senescence domain-containing protein</fullName>
    </recommendedName>
</protein>
<dbReference type="GO" id="GO:0005886">
    <property type="term" value="C:plasma membrane"/>
    <property type="evidence" value="ECO:0007669"/>
    <property type="project" value="TreeGrafter"/>
</dbReference>
<dbReference type="GO" id="GO:0051301">
    <property type="term" value="P:cell division"/>
    <property type="evidence" value="ECO:0007669"/>
    <property type="project" value="TreeGrafter"/>
</dbReference>
<dbReference type="GeneID" id="17284255"/>
<dbReference type="RefSeq" id="XP_005791413.1">
    <property type="nucleotide sequence ID" value="XM_005791356.1"/>
</dbReference>
<organism evidence="2 3">
    <name type="scientific">Emiliania huxleyi (strain CCMP1516)</name>
    <dbReference type="NCBI Taxonomy" id="280463"/>
    <lineage>
        <taxon>Eukaryota</taxon>
        <taxon>Haptista</taxon>
        <taxon>Haptophyta</taxon>
        <taxon>Prymnesiophyceae</taxon>
        <taxon>Isochrysidales</taxon>
        <taxon>Noelaerhabdaceae</taxon>
        <taxon>Emiliania</taxon>
    </lineage>
</organism>
<reference evidence="3" key="1">
    <citation type="journal article" date="2013" name="Nature">
        <title>Pan genome of the phytoplankton Emiliania underpins its global distribution.</title>
        <authorList>
            <person name="Read B.A."/>
            <person name="Kegel J."/>
            <person name="Klute M.J."/>
            <person name="Kuo A."/>
            <person name="Lefebvre S.C."/>
            <person name="Maumus F."/>
            <person name="Mayer C."/>
            <person name="Miller J."/>
            <person name="Monier A."/>
            <person name="Salamov A."/>
            <person name="Young J."/>
            <person name="Aguilar M."/>
            <person name="Claverie J.M."/>
            <person name="Frickenhaus S."/>
            <person name="Gonzalez K."/>
            <person name="Herman E.K."/>
            <person name="Lin Y.C."/>
            <person name="Napier J."/>
            <person name="Ogata H."/>
            <person name="Sarno A.F."/>
            <person name="Shmutz J."/>
            <person name="Schroeder D."/>
            <person name="de Vargas C."/>
            <person name="Verret F."/>
            <person name="von Dassow P."/>
            <person name="Valentin K."/>
            <person name="Van de Peer Y."/>
            <person name="Wheeler G."/>
            <person name="Dacks J.B."/>
            <person name="Delwiche C.F."/>
            <person name="Dyhrman S.T."/>
            <person name="Glockner G."/>
            <person name="John U."/>
            <person name="Richards T."/>
            <person name="Worden A.Z."/>
            <person name="Zhang X."/>
            <person name="Grigoriev I.V."/>
            <person name="Allen A.E."/>
            <person name="Bidle K."/>
            <person name="Borodovsky M."/>
            <person name="Bowler C."/>
            <person name="Brownlee C."/>
            <person name="Cock J.M."/>
            <person name="Elias M."/>
            <person name="Gladyshev V.N."/>
            <person name="Groth M."/>
            <person name="Guda C."/>
            <person name="Hadaegh A."/>
            <person name="Iglesias-Rodriguez M.D."/>
            <person name="Jenkins J."/>
            <person name="Jones B.M."/>
            <person name="Lawson T."/>
            <person name="Leese F."/>
            <person name="Lindquist E."/>
            <person name="Lobanov A."/>
            <person name="Lomsadze A."/>
            <person name="Malik S.B."/>
            <person name="Marsh M.E."/>
            <person name="Mackinder L."/>
            <person name="Mock T."/>
            <person name="Mueller-Roeber B."/>
            <person name="Pagarete A."/>
            <person name="Parker M."/>
            <person name="Probert I."/>
            <person name="Quesneville H."/>
            <person name="Raines C."/>
            <person name="Rensing S.A."/>
            <person name="Riano-Pachon D.M."/>
            <person name="Richier S."/>
            <person name="Rokitta S."/>
            <person name="Shiraiwa Y."/>
            <person name="Soanes D.M."/>
            <person name="van der Giezen M."/>
            <person name="Wahlund T.M."/>
            <person name="Williams B."/>
            <person name="Wilson W."/>
            <person name="Wolfe G."/>
            <person name="Wurch L.L."/>
        </authorList>
    </citation>
    <scope>NUCLEOTIDE SEQUENCE</scope>
</reference>
<dbReference type="PANTHER" id="PTHR21068">
    <property type="entry name" value="SPARTIN"/>
    <property type="match status" value="1"/>
</dbReference>
<dbReference type="Pfam" id="PF06911">
    <property type="entry name" value="Senescence"/>
    <property type="match status" value="1"/>
</dbReference>
<dbReference type="InterPro" id="IPR009686">
    <property type="entry name" value="Senescence/spartin_C"/>
</dbReference>
<reference evidence="2" key="2">
    <citation type="submission" date="2024-10" db="UniProtKB">
        <authorList>
            <consortium name="EnsemblProtists"/>
        </authorList>
    </citation>
    <scope>IDENTIFICATION</scope>
</reference>
<dbReference type="PANTHER" id="PTHR21068:SF43">
    <property type="entry name" value="SPARTIN"/>
    <property type="match status" value="1"/>
</dbReference>
<name>A0A0D3KT99_EMIH1</name>
<dbReference type="PaxDb" id="2903-EOD38984"/>
<evidence type="ECO:0000313" key="2">
    <source>
        <dbReference type="EnsemblProtists" id="EOD38984"/>
    </source>
</evidence>